<dbReference type="InterPro" id="IPR007727">
    <property type="entry name" value="Spo12"/>
</dbReference>
<sequence>MSSTLGNTTAANVLGAKDTNVPMANTAATTTGKDASVKGDVKTMEYHRQVLQSKMESQKYDEAAAAAAPPPNHKAVSKLTQQDSSGNNYVSPSDEIMSPCTAKLNAFRNKQVGKVKPRSLFAQASTKRLRGSEGGLFGSKAGTPSSNMSAI</sequence>
<evidence type="ECO:0000256" key="1">
    <source>
        <dbReference type="SAM" id="MobiDB-lite"/>
    </source>
</evidence>
<evidence type="ECO:0000313" key="3">
    <source>
        <dbReference type="Proteomes" id="UP000284375"/>
    </source>
</evidence>
<dbReference type="EMBL" id="LJZO01000043">
    <property type="protein sequence ID" value="ROV91432.1"/>
    <property type="molecule type" value="Genomic_DNA"/>
</dbReference>
<gene>
    <name evidence="2" type="ORF">VSDG_07147</name>
</gene>
<feature type="region of interest" description="Disordered" evidence="1">
    <location>
        <begin position="118"/>
        <end position="151"/>
    </location>
</feature>
<feature type="compositionally biased region" description="Polar residues" evidence="1">
    <location>
        <begin position="78"/>
        <end position="91"/>
    </location>
</feature>
<keyword evidence="3" id="KW-1185">Reference proteome</keyword>
<dbReference type="OrthoDB" id="5578329at2759"/>
<organism evidence="2 3">
    <name type="scientific">Cytospora chrysosperma</name>
    <name type="common">Cytospora canker fungus</name>
    <name type="synonym">Sphaeria chrysosperma</name>
    <dbReference type="NCBI Taxonomy" id="252740"/>
    <lineage>
        <taxon>Eukaryota</taxon>
        <taxon>Fungi</taxon>
        <taxon>Dikarya</taxon>
        <taxon>Ascomycota</taxon>
        <taxon>Pezizomycotina</taxon>
        <taxon>Sordariomycetes</taxon>
        <taxon>Sordariomycetidae</taxon>
        <taxon>Diaporthales</taxon>
        <taxon>Cytosporaceae</taxon>
        <taxon>Cytospora</taxon>
    </lineage>
</organism>
<accession>A0A423VKB4</accession>
<name>A0A423VKB4_CYTCH</name>
<dbReference type="Pfam" id="PF05032">
    <property type="entry name" value="Spo12"/>
    <property type="match status" value="1"/>
</dbReference>
<dbReference type="Proteomes" id="UP000284375">
    <property type="component" value="Unassembled WGS sequence"/>
</dbReference>
<protein>
    <recommendedName>
        <fullName evidence="4">Spo12-like protein</fullName>
    </recommendedName>
</protein>
<reference evidence="2 3" key="1">
    <citation type="submission" date="2015-09" db="EMBL/GenBank/DDBJ databases">
        <title>Host preference determinants of Valsa canker pathogens revealed by comparative genomics.</title>
        <authorList>
            <person name="Yin Z."/>
            <person name="Huang L."/>
        </authorList>
    </citation>
    <scope>NUCLEOTIDE SEQUENCE [LARGE SCALE GENOMIC DNA]</scope>
    <source>
        <strain evidence="2 3">YSFL</strain>
    </source>
</reference>
<dbReference type="STRING" id="252740.A0A423VKB4"/>
<comment type="caution">
    <text evidence="2">The sequence shown here is derived from an EMBL/GenBank/DDBJ whole genome shotgun (WGS) entry which is preliminary data.</text>
</comment>
<dbReference type="AlphaFoldDB" id="A0A423VKB4"/>
<feature type="region of interest" description="Disordered" evidence="1">
    <location>
        <begin position="55"/>
        <end position="92"/>
    </location>
</feature>
<evidence type="ECO:0008006" key="4">
    <source>
        <dbReference type="Google" id="ProtNLM"/>
    </source>
</evidence>
<feature type="compositionally biased region" description="Polar residues" evidence="1">
    <location>
        <begin position="142"/>
        <end position="151"/>
    </location>
</feature>
<evidence type="ECO:0000313" key="2">
    <source>
        <dbReference type="EMBL" id="ROV91432.1"/>
    </source>
</evidence>
<proteinExistence type="predicted"/>